<evidence type="ECO:0000259" key="3">
    <source>
        <dbReference type="Pfam" id="PF04183"/>
    </source>
</evidence>
<dbReference type="InterPro" id="IPR022770">
    <property type="entry name" value="IucA/IucC-like_C"/>
</dbReference>
<dbReference type="RefSeq" id="WP_031788303.1">
    <property type="nucleotide sequence ID" value="NZ_BHEM01000007.1"/>
</dbReference>
<reference evidence="5 6" key="1">
    <citation type="submission" date="2015-04" db="EMBL/GenBank/DDBJ databases">
        <authorList>
            <person name="Cao L."/>
            <person name="Gao C.H."/>
        </authorList>
    </citation>
    <scope>NUCLEOTIDE SEQUENCE [LARGE SCALE GENOMIC DNA]</scope>
    <source>
        <strain evidence="5 6">SH3</strain>
    </source>
</reference>
<dbReference type="Proteomes" id="UP000236509">
    <property type="component" value="Unassembled WGS sequence"/>
</dbReference>
<comment type="similarity">
    <text evidence="2">Belongs to the IucA/IucC family.</text>
</comment>
<evidence type="ECO:0000313" key="6">
    <source>
        <dbReference type="Proteomes" id="UP000236509"/>
    </source>
</evidence>
<comment type="pathway">
    <text evidence="1">Siderophore biosynthesis.</text>
</comment>
<sequence>MQNKELIQYAAYAAIERILNEYFRESNLYQAPPQDNQWSIQLSELETLTGTFRYWSAMGHHLYGPEVWLLDGKSKKLTTYKEAIARILQHMAQSADNQTAVQQHMTQIMSDIDNSIHRTARYLQSSKTDYIEDRYIVSEQSLYLGHPFHPTPKSASGFSEADLERYAPECHTSFQLHYIAVHQDIILSRYVENMENQVATVLHQLAGIDKSELPKDFILLPIHPYQIGVLRQHPQFIQYSEQGLIKDLGVSGDIVYPTSSVRTVFSKALNIYLKLPIHVKITNFIRTNDLEQIERTIDAAQVIASIKDDVETPHFKLMFEEGYRALLPNPLGQSVEPEMDLLTNSAMIVREGIPNYHSEKDIHVLASLFETMPDAPTSKLSLVIEESGLTSEAWLECYLDRTLLPILTLFSNTGISLEAHVQNTLIELNDGIPEVCYVRDLEGICLSTTIAMEKQLIPNVVSTSSPVVYAHDEAWHRLKYYVVVNHLGHLVSTIGKATQNEDELWQLVARRLMDWKEEYADNAVFVECVEDLCQSSTIAAKANLMSKLNDCGGNPIYTHIPNPICHNKEVSYCE</sequence>
<dbReference type="InterPro" id="IPR037455">
    <property type="entry name" value="LucA/IucC-like"/>
</dbReference>
<dbReference type="Gene3D" id="1.10.510.40">
    <property type="match status" value="1"/>
</dbReference>
<evidence type="ECO:0000256" key="2">
    <source>
        <dbReference type="ARBA" id="ARBA00007832"/>
    </source>
</evidence>
<evidence type="ECO:0000259" key="4">
    <source>
        <dbReference type="Pfam" id="PF06276"/>
    </source>
</evidence>
<dbReference type="EMBL" id="CVOU01000007">
    <property type="protein sequence ID" value="CRI19317.1"/>
    <property type="molecule type" value="Genomic_DNA"/>
</dbReference>
<keyword evidence="6" id="KW-1185">Reference proteome</keyword>
<dbReference type="GO" id="GO:0016881">
    <property type="term" value="F:acid-amino acid ligase activity"/>
    <property type="evidence" value="ECO:0007669"/>
    <property type="project" value="UniProtKB-ARBA"/>
</dbReference>
<dbReference type="Pfam" id="PF04183">
    <property type="entry name" value="IucA_IucC"/>
    <property type="match status" value="1"/>
</dbReference>
<protein>
    <submittedName>
        <fullName evidence="5">Putative siderophore biosynthesis protein</fullName>
    </submittedName>
</protein>
<feature type="domain" description="Aerobactin siderophore biosynthesis IucA/IucC-like C-terminal" evidence="4">
    <location>
        <begin position="392"/>
        <end position="552"/>
    </location>
</feature>
<dbReference type="InterPro" id="IPR007310">
    <property type="entry name" value="Aerobactin_biosyn_IucA/IucC_N"/>
</dbReference>
<evidence type="ECO:0000256" key="1">
    <source>
        <dbReference type="ARBA" id="ARBA00004924"/>
    </source>
</evidence>
<gene>
    <name evidence="5" type="ORF">BN1326_150328</name>
</gene>
<dbReference type="PANTHER" id="PTHR34384">
    <property type="entry name" value="L-2,3-DIAMINOPROPANOATE--CITRATE LIGASE"/>
    <property type="match status" value="1"/>
</dbReference>
<proteinExistence type="inferred from homology"/>
<dbReference type="Pfam" id="PF06276">
    <property type="entry name" value="FhuF"/>
    <property type="match status" value="1"/>
</dbReference>
<dbReference type="PANTHER" id="PTHR34384:SF5">
    <property type="entry name" value="L-2,3-DIAMINOPROPANOATE--CITRATE LIGASE"/>
    <property type="match status" value="1"/>
</dbReference>
<dbReference type="AlphaFoldDB" id="A0A7U7PWZ2"/>
<organism evidence="5 6">
    <name type="scientific">Staphylococcus argenteus</name>
    <dbReference type="NCBI Taxonomy" id="985002"/>
    <lineage>
        <taxon>Bacteria</taxon>
        <taxon>Bacillati</taxon>
        <taxon>Bacillota</taxon>
        <taxon>Bacilli</taxon>
        <taxon>Bacillales</taxon>
        <taxon>Staphylococcaceae</taxon>
        <taxon>Staphylococcus</taxon>
    </lineage>
</organism>
<feature type="domain" description="Aerobactin siderophore biosynthesis IucA/IucC N-terminal" evidence="3">
    <location>
        <begin position="135"/>
        <end position="369"/>
    </location>
</feature>
<evidence type="ECO:0000313" key="5">
    <source>
        <dbReference type="EMBL" id="CRI19317.1"/>
    </source>
</evidence>
<accession>A0A7U7PWZ2</accession>
<comment type="caution">
    <text evidence="5">The sequence shown here is derived from an EMBL/GenBank/DDBJ whole genome shotgun (WGS) entry which is preliminary data.</text>
</comment>
<name>A0A7U7PWZ2_9STAP</name>
<dbReference type="Gene3D" id="6.10.250.3370">
    <property type="match status" value="1"/>
</dbReference>
<dbReference type="GO" id="GO:0019290">
    <property type="term" value="P:siderophore biosynthetic process"/>
    <property type="evidence" value="ECO:0007669"/>
    <property type="project" value="InterPro"/>
</dbReference>